<reference evidence="2" key="1">
    <citation type="submission" date="2019-08" db="EMBL/GenBank/DDBJ databases">
        <authorList>
            <person name="Kucharzyk K."/>
            <person name="Murdoch R.W."/>
            <person name="Higgins S."/>
            <person name="Loffler F."/>
        </authorList>
    </citation>
    <scope>NUCLEOTIDE SEQUENCE</scope>
</reference>
<dbReference type="AlphaFoldDB" id="A0A645G9H2"/>
<feature type="region of interest" description="Disordered" evidence="1">
    <location>
        <begin position="1"/>
        <end position="22"/>
    </location>
</feature>
<organism evidence="2">
    <name type="scientific">bioreactor metagenome</name>
    <dbReference type="NCBI Taxonomy" id="1076179"/>
    <lineage>
        <taxon>unclassified sequences</taxon>
        <taxon>metagenomes</taxon>
        <taxon>ecological metagenomes</taxon>
    </lineage>
</organism>
<accession>A0A645G9H2</accession>
<gene>
    <name evidence="2" type="ORF">SDC9_170150</name>
</gene>
<evidence type="ECO:0000313" key="2">
    <source>
        <dbReference type="EMBL" id="MPN22766.1"/>
    </source>
</evidence>
<evidence type="ECO:0000256" key="1">
    <source>
        <dbReference type="SAM" id="MobiDB-lite"/>
    </source>
</evidence>
<sequence length="73" mass="8411">MTKMNSFMNDSEVADEEYFEEDTENIFQPDNTFSPFDQGISDSFGNVLKGMGKALIVWETAESGRINWYRNSK</sequence>
<proteinExistence type="predicted"/>
<feature type="compositionally biased region" description="Acidic residues" evidence="1">
    <location>
        <begin position="12"/>
        <end position="22"/>
    </location>
</feature>
<dbReference type="EMBL" id="VSSQ01071078">
    <property type="protein sequence ID" value="MPN22766.1"/>
    <property type="molecule type" value="Genomic_DNA"/>
</dbReference>
<protein>
    <submittedName>
        <fullName evidence="2">Uncharacterized protein</fullName>
    </submittedName>
</protein>
<comment type="caution">
    <text evidence="2">The sequence shown here is derived from an EMBL/GenBank/DDBJ whole genome shotgun (WGS) entry which is preliminary data.</text>
</comment>
<name>A0A645G9H2_9ZZZZ</name>